<evidence type="ECO:0000313" key="2">
    <source>
        <dbReference type="Proteomes" id="UP000198756"/>
    </source>
</evidence>
<protein>
    <recommendedName>
        <fullName evidence="3">Homeodomain-like domain-containing protein</fullName>
    </recommendedName>
</protein>
<evidence type="ECO:0008006" key="3">
    <source>
        <dbReference type="Google" id="ProtNLM"/>
    </source>
</evidence>
<keyword evidence="2" id="KW-1185">Reference proteome</keyword>
<dbReference type="Proteomes" id="UP000198756">
    <property type="component" value="Unassembled WGS sequence"/>
</dbReference>
<sequence>MTQKAKSRQEIAEEFGISAKTLSRWILKEKLQIPQGLISPKDQELIYKKFGKVISK</sequence>
<reference evidence="2" key="1">
    <citation type="submission" date="2016-10" db="EMBL/GenBank/DDBJ databases">
        <authorList>
            <person name="Varghese N."/>
            <person name="Submissions S."/>
        </authorList>
    </citation>
    <scope>NUCLEOTIDE SEQUENCE [LARGE SCALE GENOMIC DNA]</scope>
    <source>
        <strain evidence="2">DSM 22703</strain>
    </source>
</reference>
<gene>
    <name evidence="1" type="ORF">SAMN03080617_02219</name>
</gene>
<evidence type="ECO:0000313" key="1">
    <source>
        <dbReference type="EMBL" id="SDA76893.1"/>
    </source>
</evidence>
<organism evidence="1 2">
    <name type="scientific">Algoriphagus alkaliphilus</name>
    <dbReference type="NCBI Taxonomy" id="279824"/>
    <lineage>
        <taxon>Bacteria</taxon>
        <taxon>Pseudomonadati</taxon>
        <taxon>Bacteroidota</taxon>
        <taxon>Cytophagia</taxon>
        <taxon>Cytophagales</taxon>
        <taxon>Cyclobacteriaceae</taxon>
        <taxon>Algoriphagus</taxon>
    </lineage>
</organism>
<name>A0A1G5Y2D7_9BACT</name>
<accession>A0A1G5Y2D7</accession>
<dbReference type="EMBL" id="FMXE01000013">
    <property type="protein sequence ID" value="SDA76893.1"/>
    <property type="molecule type" value="Genomic_DNA"/>
</dbReference>
<dbReference type="RefSeq" id="WP_175454216.1">
    <property type="nucleotide sequence ID" value="NZ_FMXE01000013.1"/>
</dbReference>
<proteinExistence type="predicted"/>
<dbReference type="Gene3D" id="1.10.10.60">
    <property type="entry name" value="Homeodomain-like"/>
    <property type="match status" value="1"/>
</dbReference>
<dbReference type="AlphaFoldDB" id="A0A1G5Y2D7"/>